<protein>
    <recommendedName>
        <fullName evidence="3">Histidine kinase</fullName>
    </recommendedName>
</protein>
<evidence type="ECO:0000313" key="1">
    <source>
        <dbReference type="EMBL" id="EER58231.1"/>
    </source>
</evidence>
<sequence length="52" mass="5619">MSTGCPEPGPNRYDELEAPALRTLLAQRDAQAAEQAAATEAWMHAVSHDLRA</sequence>
<organism evidence="1 2">
    <name type="scientific">Acidovorax delafieldii 2AN</name>
    <dbReference type="NCBI Taxonomy" id="573060"/>
    <lineage>
        <taxon>Bacteria</taxon>
        <taxon>Pseudomonadati</taxon>
        <taxon>Pseudomonadota</taxon>
        <taxon>Betaproteobacteria</taxon>
        <taxon>Burkholderiales</taxon>
        <taxon>Comamonadaceae</taxon>
        <taxon>Acidovorax</taxon>
    </lineage>
</organism>
<evidence type="ECO:0000313" key="2">
    <source>
        <dbReference type="Proteomes" id="UP000003856"/>
    </source>
</evidence>
<proteinExistence type="predicted"/>
<reference evidence="1 2" key="1">
    <citation type="submission" date="2009-05" db="EMBL/GenBank/DDBJ databases">
        <title>The draft genome of Acidovorax delafieldii 2AN.</title>
        <authorList>
            <consortium name="US DOE Joint Genome Institute (JGI-PGF)"/>
            <person name="Lucas S."/>
            <person name="Copeland A."/>
            <person name="Lapidus A."/>
            <person name="Glavina del Rio T."/>
            <person name="Tice H."/>
            <person name="Bruce D."/>
            <person name="Goodwin L."/>
            <person name="Pitluck S."/>
            <person name="Larimer F."/>
            <person name="Land M.L."/>
            <person name="Hauser L."/>
            <person name="Shelobolina E.S."/>
            <person name="Picardal F."/>
            <person name="Roden E."/>
            <person name="Emerson D."/>
        </authorList>
    </citation>
    <scope>NUCLEOTIDE SEQUENCE [LARGE SCALE GENOMIC DNA]</scope>
    <source>
        <strain evidence="1 2">2AN</strain>
    </source>
</reference>
<comment type="caution">
    <text evidence="1">The sequence shown here is derived from an EMBL/GenBank/DDBJ whole genome shotgun (WGS) entry which is preliminary data.</text>
</comment>
<gene>
    <name evidence="1" type="ORF">AcdelDRAFT_4192</name>
</gene>
<dbReference type="Proteomes" id="UP000003856">
    <property type="component" value="Unassembled WGS sequence"/>
</dbReference>
<dbReference type="AlphaFoldDB" id="C5TBB2"/>
<dbReference type="EMBL" id="ACQT01000318">
    <property type="protein sequence ID" value="EER58231.1"/>
    <property type="molecule type" value="Genomic_DNA"/>
</dbReference>
<name>C5TBB2_ACIDE</name>
<accession>C5TBB2</accession>
<feature type="non-terminal residue" evidence="1">
    <location>
        <position position="52"/>
    </location>
</feature>
<evidence type="ECO:0008006" key="3">
    <source>
        <dbReference type="Google" id="ProtNLM"/>
    </source>
</evidence>
<keyword evidence="2" id="KW-1185">Reference proteome</keyword>